<dbReference type="InterPro" id="IPR017853">
    <property type="entry name" value="GH"/>
</dbReference>
<evidence type="ECO:0000259" key="4">
    <source>
        <dbReference type="Pfam" id="PF00150"/>
    </source>
</evidence>
<dbReference type="InterPro" id="IPR050386">
    <property type="entry name" value="Glycosyl_hydrolase_5"/>
</dbReference>
<dbReference type="Proteomes" id="UP001140091">
    <property type="component" value="Unassembled WGS sequence"/>
</dbReference>
<comment type="caution">
    <text evidence="5">The sequence shown here is derived from an EMBL/GenBank/DDBJ whole genome shotgun (WGS) entry which is preliminary data.</text>
</comment>
<dbReference type="PANTHER" id="PTHR31297:SF13">
    <property type="entry name" value="PUTATIVE-RELATED"/>
    <property type="match status" value="1"/>
</dbReference>
<gene>
    <name evidence="5" type="ORF">H1R20_g9069</name>
</gene>
<dbReference type="AlphaFoldDB" id="A0A9W8MDJ3"/>
<keyword evidence="3" id="KW-0326">Glycosidase</keyword>
<organism evidence="5 6">
    <name type="scientific">Candolleomyces eurysporus</name>
    <dbReference type="NCBI Taxonomy" id="2828524"/>
    <lineage>
        <taxon>Eukaryota</taxon>
        <taxon>Fungi</taxon>
        <taxon>Dikarya</taxon>
        <taxon>Basidiomycota</taxon>
        <taxon>Agaricomycotina</taxon>
        <taxon>Agaricomycetes</taxon>
        <taxon>Agaricomycetidae</taxon>
        <taxon>Agaricales</taxon>
        <taxon>Agaricineae</taxon>
        <taxon>Psathyrellaceae</taxon>
        <taxon>Candolleomyces</taxon>
    </lineage>
</organism>
<name>A0A9W8MDJ3_9AGAR</name>
<feature type="domain" description="Glycoside hydrolase family 5" evidence="4">
    <location>
        <begin position="79"/>
        <end position="341"/>
    </location>
</feature>
<dbReference type="Pfam" id="PF00150">
    <property type="entry name" value="Cellulase"/>
    <property type="match status" value="2"/>
</dbReference>
<dbReference type="PANTHER" id="PTHR31297">
    <property type="entry name" value="GLUCAN ENDO-1,6-BETA-GLUCOSIDASE B"/>
    <property type="match status" value="1"/>
</dbReference>
<dbReference type="GO" id="GO:0008422">
    <property type="term" value="F:beta-glucosidase activity"/>
    <property type="evidence" value="ECO:0007669"/>
    <property type="project" value="TreeGrafter"/>
</dbReference>
<feature type="non-terminal residue" evidence="5">
    <location>
        <position position="1"/>
    </location>
</feature>
<dbReference type="OrthoDB" id="1887033at2759"/>
<evidence type="ECO:0000313" key="5">
    <source>
        <dbReference type="EMBL" id="KAJ2928025.1"/>
    </source>
</evidence>
<dbReference type="InterPro" id="IPR001547">
    <property type="entry name" value="Glyco_hydro_5"/>
</dbReference>
<keyword evidence="2" id="KW-0378">Hydrolase</keyword>
<reference evidence="5" key="1">
    <citation type="submission" date="2022-06" db="EMBL/GenBank/DDBJ databases">
        <title>Genome Sequence of Candolleomyces eurysporus.</title>
        <authorList>
            <person name="Buettner E."/>
        </authorList>
    </citation>
    <scope>NUCLEOTIDE SEQUENCE</scope>
    <source>
        <strain evidence="5">VTCC 930004</strain>
    </source>
</reference>
<dbReference type="GO" id="GO:0009251">
    <property type="term" value="P:glucan catabolic process"/>
    <property type="evidence" value="ECO:0007669"/>
    <property type="project" value="TreeGrafter"/>
</dbReference>
<dbReference type="GO" id="GO:0009986">
    <property type="term" value="C:cell surface"/>
    <property type="evidence" value="ECO:0007669"/>
    <property type="project" value="TreeGrafter"/>
</dbReference>
<feature type="domain" description="Glycoside hydrolase family 5" evidence="4">
    <location>
        <begin position="542"/>
        <end position="807"/>
    </location>
</feature>
<evidence type="ECO:0000256" key="3">
    <source>
        <dbReference type="ARBA" id="ARBA00023295"/>
    </source>
</evidence>
<evidence type="ECO:0000256" key="2">
    <source>
        <dbReference type="ARBA" id="ARBA00022801"/>
    </source>
</evidence>
<keyword evidence="6" id="KW-1185">Reference proteome</keyword>
<evidence type="ECO:0000256" key="1">
    <source>
        <dbReference type="ARBA" id="ARBA00005641"/>
    </source>
</evidence>
<proteinExistence type="inferred from homology"/>
<dbReference type="Gene3D" id="3.20.20.80">
    <property type="entry name" value="Glycosidases"/>
    <property type="match status" value="2"/>
</dbReference>
<dbReference type="GO" id="GO:0005576">
    <property type="term" value="C:extracellular region"/>
    <property type="evidence" value="ECO:0007669"/>
    <property type="project" value="TreeGrafter"/>
</dbReference>
<comment type="similarity">
    <text evidence="1">Belongs to the glycosyl hydrolase 5 (cellulase A) family.</text>
</comment>
<accession>A0A9W8MDJ3</accession>
<dbReference type="EMBL" id="JANBPK010000945">
    <property type="protein sequence ID" value="KAJ2928025.1"/>
    <property type="molecule type" value="Genomic_DNA"/>
</dbReference>
<protein>
    <recommendedName>
        <fullName evidence="4">Glycoside hydrolase family 5 domain-containing protein</fullName>
    </recommendedName>
</protein>
<dbReference type="SUPFAM" id="SSF51445">
    <property type="entry name" value="(Trans)glycosidases"/>
    <property type="match status" value="2"/>
</dbReference>
<dbReference type="FunFam" id="3.20.20.80:FF:000130">
    <property type="entry name" value="Endoglucanase C"/>
    <property type="match status" value="2"/>
</dbReference>
<sequence>MSFLRVDGTRIVNASGNEVVLHGAGLGGWMTMENFISGFPGCEFQIREALTDTIGKEKAEFFFDKFLEHFFAEPDAIFFKSLGLNCIRIAVGYRHFQDDLNPRVLKPNCFKHLDRAVSLCAKHSIYTVIDVHTAPGGQSGGWHADGGTHLGYFWTHKDFQDSLVWLWEQLATHYKDNPWIAGYNVLNEPADPHPQHQGLINLYDRLHETIRAIDENHIIFLDGNTFATDFTKFPEDAGTRWRNTAYAIHDYAVFGFPNSPEPYTGSEAQKDRLVKTYKRKREWIDQHGLCVWNGEWGPVYARAEYDGDATDDINTRRYAVLRDQLEIYEKDRLSWSIWLYKDIGFQGMVHVSPSTPYRRHFAQFLAKKHRLAVDAWGKDDKDVKHVYQPIISLIESSVADPKYLKLYPPLWTLPERVTRISRTIMLAEFMVQEWADLFKGMDETQLEDLAKSFAFENCLKRDGLNEILTAHAARMSFLKVDGTKVVDASGNEVILHGAGLGGWMMMENFISGFPGCEFQIREVLADTIGKEKAEFFFDKAHAIFFKSLGLNCIRIAVNYRHFEDDLNPRVLKPNCFKHLDRAISLCVKYSIYTVIDVHAAPGGQSGGWHADGGTHRGHLWTHKDFQDSFIWLWEQLATRYKDNPWIAGYNVLNEPADPHPQHQGLINLYDRLHEAIRAIDENHIIFLDGNTLATDFTKFPEDAGTRWRNTAYAIHDYAIFGTTNSPEPYTGSEAQKDHLVKAYKCKREWIDQHGLCVWNGEWGPVYARAEYDGDATDDTNARRYAVLRDQLEIYEKDRLSWSIWLYKDIGFQGMVHVSPSTPYRRHFAQFLVRKHRLAVDGWGKDDKHVKHIYQPIISLIENSVADPKYLKLYPPLWTLQERVTRISRTIMFAEYMVQEWADLFKGMDETQLEDLAKSFAFENCLKRDGLNEILTAHAARVANRA</sequence>
<evidence type="ECO:0000313" key="6">
    <source>
        <dbReference type="Proteomes" id="UP001140091"/>
    </source>
</evidence>